<dbReference type="Pfam" id="PF00172">
    <property type="entry name" value="Zn_clus"/>
    <property type="match status" value="1"/>
</dbReference>
<dbReference type="GO" id="GO:0006351">
    <property type="term" value="P:DNA-templated transcription"/>
    <property type="evidence" value="ECO:0007669"/>
    <property type="project" value="InterPro"/>
</dbReference>
<dbReference type="InterPro" id="IPR001138">
    <property type="entry name" value="Zn2Cys6_DnaBD"/>
</dbReference>
<dbReference type="Pfam" id="PF04082">
    <property type="entry name" value="Fungal_trans"/>
    <property type="match status" value="1"/>
</dbReference>
<gene>
    <name evidence="6" type="ORF">PDIGIT_LOCUS2870</name>
</gene>
<dbReference type="GO" id="GO:0005634">
    <property type="term" value="C:nucleus"/>
    <property type="evidence" value="ECO:0007669"/>
    <property type="project" value="UniProtKB-SubCell"/>
</dbReference>
<dbReference type="AlphaFoldDB" id="A0A9W4XLV7"/>
<keyword evidence="2" id="KW-0479">Metal-binding</keyword>
<reference evidence="6" key="1">
    <citation type="submission" date="2023-01" db="EMBL/GenBank/DDBJ databases">
        <authorList>
            <person name="Van Ghelder C."/>
            <person name="Rancurel C."/>
        </authorList>
    </citation>
    <scope>NUCLEOTIDE SEQUENCE</scope>
    <source>
        <strain evidence="6">CNCM I-4278</strain>
    </source>
</reference>
<dbReference type="SUPFAM" id="SSF57701">
    <property type="entry name" value="Zn2/Cys6 DNA-binding domain"/>
    <property type="match status" value="1"/>
</dbReference>
<name>A0A9W4XLV7_9PLEO</name>
<evidence type="ECO:0000313" key="7">
    <source>
        <dbReference type="Proteomes" id="UP001152607"/>
    </source>
</evidence>
<dbReference type="InterPro" id="IPR036864">
    <property type="entry name" value="Zn2-C6_fun-type_DNA-bd_sf"/>
</dbReference>
<dbReference type="OrthoDB" id="4898680at2759"/>
<dbReference type="SMART" id="SM00066">
    <property type="entry name" value="GAL4"/>
    <property type="match status" value="1"/>
</dbReference>
<dbReference type="InterPro" id="IPR007219">
    <property type="entry name" value="XnlR_reg_dom"/>
</dbReference>
<dbReference type="GO" id="GO:0003677">
    <property type="term" value="F:DNA binding"/>
    <property type="evidence" value="ECO:0007669"/>
    <property type="project" value="InterPro"/>
</dbReference>
<keyword evidence="7" id="KW-1185">Reference proteome</keyword>
<dbReference type="PANTHER" id="PTHR31001">
    <property type="entry name" value="UNCHARACTERIZED TRANSCRIPTIONAL REGULATORY PROTEIN"/>
    <property type="match status" value="1"/>
</dbReference>
<sequence>MTGNLFPSRLRDSHQNRRLNTNFRRNGKLQSCEPCRKGKLRCDHMMPTCGRCQRRNRADQCVYHPAPLTKAGQLPTPQASDSSSPVVENRSVNTDTTSASTPTFSRVELHAVQQTRSSRASSLPAQPWSSIQYGQQTVEELRKPVPRAHIQALGYHPSGTSMHHASILAENELSVGIAPSNGEIAHSMVSQADIERGAACLTLLRNFPLCLRYIDKWFSFAKGLIVIEPMTKIFTAGISQTWGKWLNSSEAHATSDLTYMSKRIWDNTLKPMTSSLRQDTTATEFCLAATGENLRWEVVGLLVTLMALVCASLTDGDPIFCSHDDVPIDREATLIRAQNASQMCLDFCDDFGILSDLYLWLLYENTSIYCALRTKGSYQNWKKTGTLITALVFCNLHEEIKVDEKTPLFISELRKRLFAAVYQSDKYSAIYSGRPPRLTRKFCRLQVPLDISDAQLMSVGSDHEKIVRGIDENGWNTRGAINLSTFQRLFVSDALLAEEIVEISMDIEMQPDEIDRRAADIKARAIARFENLPDFLKLKDDRPFQDARRSPIELMFLAYIRMDAHYHQYLLQRILIKKLGADASKLIEIAIPMFKFVLQLVNNKHIFRDFQIDFASLLNQNGVPSAAVIALELLHQEQNYRATRAPASMLPRSQTIQDLSVFVACLETIPQNSCAYISCERGLRFLKKILDTVLNPIHINNADLNMDTTLGEFSFNFNDPLCWLDTVEWEQDMWPNFN</sequence>
<evidence type="ECO:0000313" key="6">
    <source>
        <dbReference type="EMBL" id="CAI6301925.1"/>
    </source>
</evidence>
<dbReference type="InterPro" id="IPR050613">
    <property type="entry name" value="Sec_Metabolite_Reg"/>
</dbReference>
<proteinExistence type="predicted"/>
<dbReference type="PROSITE" id="PS00463">
    <property type="entry name" value="ZN2_CY6_FUNGAL_1"/>
    <property type="match status" value="1"/>
</dbReference>
<dbReference type="Gene3D" id="4.10.240.10">
    <property type="entry name" value="Zn(2)-C6 fungal-type DNA-binding domain"/>
    <property type="match status" value="1"/>
</dbReference>
<accession>A0A9W4XLV7</accession>
<feature type="compositionally biased region" description="Polar residues" evidence="4">
    <location>
        <begin position="75"/>
        <end position="100"/>
    </location>
</feature>
<feature type="domain" description="Zn(2)-C6 fungal-type" evidence="5">
    <location>
        <begin position="31"/>
        <end position="63"/>
    </location>
</feature>
<evidence type="ECO:0000256" key="3">
    <source>
        <dbReference type="ARBA" id="ARBA00023242"/>
    </source>
</evidence>
<dbReference type="EMBL" id="CAOQHR010000002">
    <property type="protein sequence ID" value="CAI6301925.1"/>
    <property type="molecule type" value="Genomic_DNA"/>
</dbReference>
<evidence type="ECO:0000259" key="5">
    <source>
        <dbReference type="PROSITE" id="PS50048"/>
    </source>
</evidence>
<evidence type="ECO:0000256" key="1">
    <source>
        <dbReference type="ARBA" id="ARBA00004123"/>
    </source>
</evidence>
<organism evidence="6 7">
    <name type="scientific">Periconia digitata</name>
    <dbReference type="NCBI Taxonomy" id="1303443"/>
    <lineage>
        <taxon>Eukaryota</taxon>
        <taxon>Fungi</taxon>
        <taxon>Dikarya</taxon>
        <taxon>Ascomycota</taxon>
        <taxon>Pezizomycotina</taxon>
        <taxon>Dothideomycetes</taxon>
        <taxon>Pleosporomycetidae</taxon>
        <taxon>Pleosporales</taxon>
        <taxon>Massarineae</taxon>
        <taxon>Periconiaceae</taxon>
        <taxon>Periconia</taxon>
    </lineage>
</organism>
<evidence type="ECO:0000256" key="4">
    <source>
        <dbReference type="SAM" id="MobiDB-lite"/>
    </source>
</evidence>
<comment type="subcellular location">
    <subcellularLocation>
        <location evidence="1">Nucleus</location>
    </subcellularLocation>
</comment>
<dbReference type="GO" id="GO:0000981">
    <property type="term" value="F:DNA-binding transcription factor activity, RNA polymerase II-specific"/>
    <property type="evidence" value="ECO:0007669"/>
    <property type="project" value="InterPro"/>
</dbReference>
<feature type="region of interest" description="Disordered" evidence="4">
    <location>
        <begin position="67"/>
        <end position="100"/>
    </location>
</feature>
<dbReference type="PANTHER" id="PTHR31001:SF40">
    <property type="entry name" value="ZN(II)2CYS6 TRANSCRIPTION FACTOR (EUROFUNG)"/>
    <property type="match status" value="1"/>
</dbReference>
<evidence type="ECO:0000256" key="2">
    <source>
        <dbReference type="ARBA" id="ARBA00022723"/>
    </source>
</evidence>
<comment type="caution">
    <text evidence="6">The sequence shown here is derived from an EMBL/GenBank/DDBJ whole genome shotgun (WGS) entry which is preliminary data.</text>
</comment>
<dbReference type="Proteomes" id="UP001152607">
    <property type="component" value="Unassembled WGS sequence"/>
</dbReference>
<dbReference type="PROSITE" id="PS50048">
    <property type="entry name" value="ZN2_CY6_FUNGAL_2"/>
    <property type="match status" value="1"/>
</dbReference>
<dbReference type="GO" id="GO:0008270">
    <property type="term" value="F:zinc ion binding"/>
    <property type="evidence" value="ECO:0007669"/>
    <property type="project" value="InterPro"/>
</dbReference>
<dbReference type="CDD" id="cd12148">
    <property type="entry name" value="fungal_TF_MHR"/>
    <property type="match status" value="1"/>
</dbReference>
<keyword evidence="3" id="KW-0539">Nucleus</keyword>
<dbReference type="CDD" id="cd00067">
    <property type="entry name" value="GAL4"/>
    <property type="match status" value="1"/>
</dbReference>
<protein>
    <recommendedName>
        <fullName evidence="5">Zn(2)-C6 fungal-type domain-containing protein</fullName>
    </recommendedName>
</protein>